<dbReference type="RefSeq" id="WP_106137472.1">
    <property type="nucleotide sequence ID" value="NZ_PVTE01000006.1"/>
</dbReference>
<evidence type="ECO:0000313" key="1">
    <source>
        <dbReference type="EMBL" id="PRY41051.1"/>
    </source>
</evidence>
<keyword evidence="2" id="KW-1185">Reference proteome</keyword>
<protein>
    <submittedName>
        <fullName evidence="1">Uncharacterized protein</fullName>
    </submittedName>
</protein>
<organism evidence="1 2">
    <name type="scientific">Spirosoma oryzae</name>
    <dbReference type="NCBI Taxonomy" id="1469603"/>
    <lineage>
        <taxon>Bacteria</taxon>
        <taxon>Pseudomonadati</taxon>
        <taxon>Bacteroidota</taxon>
        <taxon>Cytophagia</taxon>
        <taxon>Cytophagales</taxon>
        <taxon>Cytophagaceae</taxon>
        <taxon>Spirosoma</taxon>
    </lineage>
</organism>
<name>A0A2T0T5Y9_9BACT</name>
<accession>A0A2T0T5Y9</accession>
<gene>
    <name evidence="1" type="ORF">CLV58_106238</name>
</gene>
<dbReference type="OrthoDB" id="962259at2"/>
<proteinExistence type="predicted"/>
<comment type="caution">
    <text evidence="1">The sequence shown here is derived from an EMBL/GenBank/DDBJ whole genome shotgun (WGS) entry which is preliminary data.</text>
</comment>
<reference evidence="1 2" key="1">
    <citation type="submission" date="2018-03" db="EMBL/GenBank/DDBJ databases">
        <title>Genomic Encyclopedia of Archaeal and Bacterial Type Strains, Phase II (KMG-II): from individual species to whole genera.</title>
        <authorList>
            <person name="Goeker M."/>
        </authorList>
    </citation>
    <scope>NUCLEOTIDE SEQUENCE [LARGE SCALE GENOMIC DNA]</scope>
    <source>
        <strain evidence="1 2">DSM 28354</strain>
    </source>
</reference>
<sequence length="119" mass="13489">MTIKTTILINELRQGAELQPQHVLTNWAESIERLHLEFDRLNACAMKLITERPAKAYTGLCPVSQIFQLLKDMNWQLTQLLERADDLPNLTDLSAHTVLINALTTRAAIVIQLVNWPAS</sequence>
<evidence type="ECO:0000313" key="2">
    <source>
        <dbReference type="Proteomes" id="UP000238375"/>
    </source>
</evidence>
<dbReference type="Proteomes" id="UP000238375">
    <property type="component" value="Unassembled WGS sequence"/>
</dbReference>
<dbReference type="EMBL" id="PVTE01000006">
    <property type="protein sequence ID" value="PRY41051.1"/>
    <property type="molecule type" value="Genomic_DNA"/>
</dbReference>
<dbReference type="AlphaFoldDB" id="A0A2T0T5Y9"/>